<reference evidence="1" key="1">
    <citation type="submission" date="2021-06" db="EMBL/GenBank/DDBJ databases">
        <authorList>
            <person name="Kallberg Y."/>
            <person name="Tangrot J."/>
            <person name="Rosling A."/>
        </authorList>
    </citation>
    <scope>NUCLEOTIDE SEQUENCE</scope>
    <source>
        <strain evidence="1">IL203A</strain>
    </source>
</reference>
<dbReference type="Proteomes" id="UP000789702">
    <property type="component" value="Unassembled WGS sequence"/>
</dbReference>
<evidence type="ECO:0000313" key="2">
    <source>
        <dbReference type="Proteomes" id="UP000789702"/>
    </source>
</evidence>
<comment type="caution">
    <text evidence="1">The sequence shown here is derived from an EMBL/GenBank/DDBJ whole genome shotgun (WGS) entry which is preliminary data.</text>
</comment>
<dbReference type="EMBL" id="CAJVPU010048452">
    <property type="protein sequence ID" value="CAG8755635.1"/>
    <property type="molecule type" value="Genomic_DNA"/>
</dbReference>
<feature type="non-terminal residue" evidence="1">
    <location>
        <position position="84"/>
    </location>
</feature>
<organism evidence="1 2">
    <name type="scientific">Dentiscutata heterogama</name>
    <dbReference type="NCBI Taxonomy" id="1316150"/>
    <lineage>
        <taxon>Eukaryota</taxon>
        <taxon>Fungi</taxon>
        <taxon>Fungi incertae sedis</taxon>
        <taxon>Mucoromycota</taxon>
        <taxon>Glomeromycotina</taxon>
        <taxon>Glomeromycetes</taxon>
        <taxon>Diversisporales</taxon>
        <taxon>Gigasporaceae</taxon>
        <taxon>Dentiscutata</taxon>
    </lineage>
</organism>
<name>A0ACA9QJL4_9GLOM</name>
<keyword evidence="2" id="KW-1185">Reference proteome</keyword>
<evidence type="ECO:0000313" key="1">
    <source>
        <dbReference type="EMBL" id="CAG8755635.1"/>
    </source>
</evidence>
<proteinExistence type="predicted"/>
<protein>
    <submittedName>
        <fullName evidence="1">973_t:CDS:1</fullName>
    </submittedName>
</protein>
<accession>A0ACA9QJL4</accession>
<feature type="non-terminal residue" evidence="1">
    <location>
        <position position="1"/>
    </location>
</feature>
<gene>
    <name evidence="1" type="ORF">DHETER_LOCUS14925</name>
</gene>
<sequence length="84" mass="9534">EKTGILPMITNDELANMIHNQENILINKQNNANQIVESLTSSSNNPLANLLTNALNDFFHDLDEEIPTKNVLNENDIIYLIQEE</sequence>